<dbReference type="SUPFAM" id="SSF53098">
    <property type="entry name" value="Ribonuclease H-like"/>
    <property type="match status" value="1"/>
</dbReference>
<proteinExistence type="predicted"/>
<dbReference type="GeneID" id="111129227"/>
<dbReference type="RefSeq" id="XP_022331189.1">
    <property type="nucleotide sequence ID" value="XM_022475481.1"/>
</dbReference>
<dbReference type="Pfam" id="PF18701">
    <property type="entry name" value="DUF5641"/>
    <property type="match status" value="1"/>
</dbReference>
<reference evidence="3" key="1">
    <citation type="submission" date="2025-08" db="UniProtKB">
        <authorList>
            <consortium name="RefSeq"/>
        </authorList>
    </citation>
    <scope>IDENTIFICATION</scope>
    <source>
        <tissue evidence="3">Whole sample</tissue>
    </source>
</reference>
<evidence type="ECO:0000313" key="3">
    <source>
        <dbReference type="RefSeq" id="XP_022331189.1"/>
    </source>
</evidence>
<gene>
    <name evidence="3" type="primary">LOC111129227</name>
</gene>
<dbReference type="InterPro" id="IPR036397">
    <property type="entry name" value="RNaseH_sf"/>
</dbReference>
<protein>
    <submittedName>
        <fullName evidence="3">Uncharacterized protein LOC111129227</fullName>
    </submittedName>
</protein>
<dbReference type="PANTHER" id="PTHR47331:SF6">
    <property type="entry name" value="DOUBLECORTIN DOMAIN-CONTAINING PROTEIN"/>
    <property type="match status" value="1"/>
</dbReference>
<dbReference type="Proteomes" id="UP000694844">
    <property type="component" value="Chromosome 4"/>
</dbReference>
<evidence type="ECO:0000259" key="1">
    <source>
        <dbReference type="Pfam" id="PF18701"/>
    </source>
</evidence>
<sequence>MSSSSFINALRRFIAIRGHVKEIRSDRGTNFVGSTDSLGIHTVNFEDGPIKKFLLDNRTVWIFNPPHSSHMGGAWERMIGLTRRILDHLLMSESTRKLTHETLVTFLAEASAIINSRPLVPVSTDPEYPFILTPYTLLTQKTDKGEEPPGPFDEKNIYRAQWKRVQQLADLFWKRWKSEYLALIQSRQKWTRNQRNLSVNDVVLMKDNSANRCDWKLAIVERVFPSESDYKVRKVELRVNKEGSNIHYTRPVTETVLLIPV</sequence>
<dbReference type="GO" id="GO:0003676">
    <property type="term" value="F:nucleic acid binding"/>
    <property type="evidence" value="ECO:0007669"/>
    <property type="project" value="InterPro"/>
</dbReference>
<dbReference type="InterPro" id="IPR040676">
    <property type="entry name" value="DUF5641"/>
</dbReference>
<dbReference type="InterPro" id="IPR012337">
    <property type="entry name" value="RNaseH-like_sf"/>
</dbReference>
<dbReference type="PANTHER" id="PTHR47331">
    <property type="entry name" value="PHD-TYPE DOMAIN-CONTAINING PROTEIN"/>
    <property type="match status" value="1"/>
</dbReference>
<organism evidence="2 3">
    <name type="scientific">Crassostrea virginica</name>
    <name type="common">Eastern oyster</name>
    <dbReference type="NCBI Taxonomy" id="6565"/>
    <lineage>
        <taxon>Eukaryota</taxon>
        <taxon>Metazoa</taxon>
        <taxon>Spiralia</taxon>
        <taxon>Lophotrochozoa</taxon>
        <taxon>Mollusca</taxon>
        <taxon>Bivalvia</taxon>
        <taxon>Autobranchia</taxon>
        <taxon>Pteriomorphia</taxon>
        <taxon>Ostreida</taxon>
        <taxon>Ostreoidea</taxon>
        <taxon>Ostreidae</taxon>
        <taxon>Crassostrea</taxon>
    </lineage>
</organism>
<dbReference type="OrthoDB" id="6092644at2759"/>
<evidence type="ECO:0000313" key="2">
    <source>
        <dbReference type="Proteomes" id="UP000694844"/>
    </source>
</evidence>
<dbReference type="KEGG" id="cvn:111129227"/>
<dbReference type="Gene3D" id="3.30.420.10">
    <property type="entry name" value="Ribonuclease H-like superfamily/Ribonuclease H"/>
    <property type="match status" value="1"/>
</dbReference>
<name>A0A8B8DUJ5_CRAVI</name>
<keyword evidence="2" id="KW-1185">Reference proteome</keyword>
<dbReference type="AlphaFoldDB" id="A0A8B8DUJ5"/>
<accession>A0A8B8DUJ5</accession>
<feature type="domain" description="DUF5641" evidence="1">
    <location>
        <begin position="161"/>
        <end position="257"/>
    </location>
</feature>